<dbReference type="GO" id="GO:0005634">
    <property type="term" value="C:nucleus"/>
    <property type="evidence" value="ECO:0007669"/>
    <property type="project" value="UniProtKB-SubCell"/>
</dbReference>
<dbReference type="PROSITE" id="PS51916">
    <property type="entry name" value="DEUBAD"/>
    <property type="match status" value="1"/>
</dbReference>
<sequence length="942" mass="106711">MDNEAEVLRRCLHRRPHVVLAWDDTAKKVVAPATQVGMTWNHASTCSVRSNFELVDNVIVPEELFEIKDLDKILTMEAWVSCLTEPEKKFLSSYLPEGVDQKSAVQALLNGENLHFGNPRHTWGVSVCSGAMHPDKLIKRENVLKKSCKTQKKHLRVYHNKMLQVLQKMKDIWSECESNGEVLPRIYRWLKSTGRGGIYRSVNGSLPYKRACEIDVRKAKLAEETLMDHKTTRKDRSVDALDRHKAKRLKTDSGGGFVDEQQVEFSENEFFQKYIEVSVGALLRDQLSEITLPVKVTRQQFEKVKSRTDAGEEVDFDSLEPERDNENVSDCKRKKKEVDKKDMEELKRYWCEHVVKSLPDAHTRFSERKARLMELADSIAQSCKEERAYVVRQYEEHCSPESAPQRKDDLRIPVDASDSEDEEETLSRHSSGKDLLVGRANSEDAEEEFNSQSPEQEEAMDLDSAGEREEVNSPDEQQQDQRSEEDVNSPDEKQDQRSTSGEKSRCSGSSVARGEVDTKLEEEEEEEEEEEIINFAPEKTSWKRSEQADEPSLIPPTTRPDDYSEEKATWNRREQADEPSMMPTTTRPDDYIGEKTIWKRRDQANEPSVMSPTTMSDDYIGQQREYGDNHPAGFGNEQQPFSASNVLSSGHRSTFSEDASTRGNFRLPEKQELQLLPHPREPEVPELHTLGSVPQSVQDSAQLFSDHPFENPIASLINFSKRQRMLNNQPPPLPLPQNPYDSYTLPSSAPLPMAATTPLPMALPVVDVAPMWHRSSPASGLAQYGGHVSDSTATRGGGGWGLSEALQNASRRAQQQQVPLQVAPAPIPPRWEVPNHTGYITDQAVRKPERMFGQQQQFYSDWQSRGSELPVAPPAHTESTTAAYRPPSWYPTGPFDNAVGNALSGNQIQAHLPHQRHPLWPPESAPPKSVPQLWGNMNWRPS</sequence>
<feature type="region of interest" description="Disordered" evidence="3">
    <location>
        <begin position="787"/>
        <end position="817"/>
    </location>
</feature>
<feature type="compositionally biased region" description="Pro residues" evidence="3">
    <location>
        <begin position="919"/>
        <end position="929"/>
    </location>
</feature>
<feature type="domain" description="DEUBAD" evidence="4">
    <location>
        <begin position="61"/>
        <end position="172"/>
    </location>
</feature>
<comment type="caution">
    <text evidence="5">The sequence shown here is derived from an EMBL/GenBank/DDBJ whole genome shotgun (WGS) entry which is preliminary data.</text>
</comment>
<name>A0ABD1Y1Q5_9MARC</name>
<feature type="region of interest" description="Disordered" evidence="3">
    <location>
        <begin position="916"/>
        <end position="942"/>
    </location>
</feature>
<reference evidence="5 6" key="1">
    <citation type="submission" date="2024-09" db="EMBL/GenBank/DDBJ databases">
        <title>Chromosome-scale assembly of Riccia fluitans.</title>
        <authorList>
            <person name="Paukszto L."/>
            <person name="Sawicki J."/>
            <person name="Karawczyk K."/>
            <person name="Piernik-Szablinska J."/>
            <person name="Szczecinska M."/>
            <person name="Mazdziarz M."/>
        </authorList>
    </citation>
    <scope>NUCLEOTIDE SEQUENCE [LARGE SCALE GENOMIC DNA]</scope>
    <source>
        <strain evidence="5">Rf_01</strain>
        <tissue evidence="5">Aerial parts of the thallus</tissue>
    </source>
</reference>
<feature type="compositionally biased region" description="Polar residues" evidence="3">
    <location>
        <begin position="605"/>
        <end position="616"/>
    </location>
</feature>
<accession>A0ABD1Y1Q5</accession>
<keyword evidence="6" id="KW-1185">Reference proteome</keyword>
<keyword evidence="2" id="KW-0539">Nucleus</keyword>
<organism evidence="5 6">
    <name type="scientific">Riccia fluitans</name>
    <dbReference type="NCBI Taxonomy" id="41844"/>
    <lineage>
        <taxon>Eukaryota</taxon>
        <taxon>Viridiplantae</taxon>
        <taxon>Streptophyta</taxon>
        <taxon>Embryophyta</taxon>
        <taxon>Marchantiophyta</taxon>
        <taxon>Marchantiopsida</taxon>
        <taxon>Marchantiidae</taxon>
        <taxon>Marchantiales</taxon>
        <taxon>Ricciaceae</taxon>
        <taxon>Riccia</taxon>
    </lineage>
</organism>
<evidence type="ECO:0000313" key="6">
    <source>
        <dbReference type="Proteomes" id="UP001605036"/>
    </source>
</evidence>
<dbReference type="EMBL" id="JBHFFA010000006">
    <property type="protein sequence ID" value="KAL2620667.1"/>
    <property type="molecule type" value="Genomic_DNA"/>
</dbReference>
<dbReference type="AlphaFoldDB" id="A0ABD1Y1Q5"/>
<feature type="compositionally biased region" description="Basic and acidic residues" evidence="3">
    <location>
        <begin position="587"/>
        <end position="604"/>
    </location>
</feature>
<feature type="compositionally biased region" description="Acidic residues" evidence="3">
    <location>
        <begin position="443"/>
        <end position="461"/>
    </location>
</feature>
<feature type="region of interest" description="Disordered" evidence="3">
    <location>
        <begin position="416"/>
        <end position="631"/>
    </location>
</feature>
<evidence type="ECO:0000256" key="3">
    <source>
        <dbReference type="SAM" id="MobiDB-lite"/>
    </source>
</evidence>
<evidence type="ECO:0000256" key="1">
    <source>
        <dbReference type="ARBA" id="ARBA00004123"/>
    </source>
</evidence>
<comment type="subcellular location">
    <subcellularLocation>
        <location evidence="1">Nucleus</location>
    </subcellularLocation>
</comment>
<dbReference type="InterPro" id="IPR044867">
    <property type="entry name" value="DEUBAD_dom"/>
</dbReference>
<evidence type="ECO:0000313" key="5">
    <source>
        <dbReference type="EMBL" id="KAL2620667.1"/>
    </source>
</evidence>
<feature type="region of interest" description="Disordered" evidence="3">
    <location>
        <begin position="865"/>
        <end position="887"/>
    </location>
</feature>
<gene>
    <name evidence="5" type="ORF">R1flu_000872</name>
</gene>
<proteinExistence type="predicted"/>
<dbReference type="Proteomes" id="UP001605036">
    <property type="component" value="Unassembled WGS sequence"/>
</dbReference>
<dbReference type="InterPro" id="IPR024867">
    <property type="entry name" value="NFRKB"/>
</dbReference>
<evidence type="ECO:0000259" key="4">
    <source>
        <dbReference type="PROSITE" id="PS51916"/>
    </source>
</evidence>
<dbReference type="CDD" id="cd21865">
    <property type="entry name" value="DEUBAD_NFRKB"/>
    <property type="match status" value="1"/>
</dbReference>
<feature type="compositionally biased region" description="Acidic residues" evidence="3">
    <location>
        <begin position="520"/>
        <end position="532"/>
    </location>
</feature>
<evidence type="ECO:0000256" key="2">
    <source>
        <dbReference type="ARBA" id="ARBA00023242"/>
    </source>
</evidence>
<protein>
    <recommendedName>
        <fullName evidence="4">DEUBAD domain-containing protein</fullName>
    </recommendedName>
</protein>
<dbReference type="PANTHER" id="PTHR13052:SF2">
    <property type="entry name" value="NUCLEAR FACTOR KAPPA-B-BINDING PROTEIN"/>
    <property type="match status" value="1"/>
</dbReference>
<feature type="compositionally biased region" description="Basic and acidic residues" evidence="3">
    <location>
        <begin position="479"/>
        <end position="505"/>
    </location>
</feature>
<feature type="compositionally biased region" description="Basic and acidic residues" evidence="3">
    <location>
        <begin position="559"/>
        <end position="576"/>
    </location>
</feature>
<dbReference type="PANTHER" id="PTHR13052">
    <property type="entry name" value="NFRKB-RELATED"/>
    <property type="match status" value="1"/>
</dbReference>